<keyword evidence="4" id="KW-1185">Reference proteome</keyword>
<feature type="compositionally biased region" description="Polar residues" evidence="2">
    <location>
        <begin position="136"/>
        <end position="156"/>
    </location>
</feature>
<organism evidence="3 4">
    <name type="scientific">Pristionchus fissidentatus</name>
    <dbReference type="NCBI Taxonomy" id="1538716"/>
    <lineage>
        <taxon>Eukaryota</taxon>
        <taxon>Metazoa</taxon>
        <taxon>Ecdysozoa</taxon>
        <taxon>Nematoda</taxon>
        <taxon>Chromadorea</taxon>
        <taxon>Rhabditida</taxon>
        <taxon>Rhabditina</taxon>
        <taxon>Diplogasteromorpha</taxon>
        <taxon>Diplogasteroidea</taxon>
        <taxon>Neodiplogasteridae</taxon>
        <taxon>Pristionchus</taxon>
    </lineage>
</organism>
<protein>
    <submittedName>
        <fullName evidence="3">Uncharacterized protein</fullName>
    </submittedName>
</protein>
<feature type="coiled-coil region" evidence="1">
    <location>
        <begin position="34"/>
        <end position="61"/>
    </location>
</feature>
<evidence type="ECO:0000313" key="3">
    <source>
        <dbReference type="EMBL" id="GMT36812.1"/>
    </source>
</evidence>
<evidence type="ECO:0000256" key="2">
    <source>
        <dbReference type="SAM" id="MobiDB-lite"/>
    </source>
</evidence>
<gene>
    <name evidence="3" type="ORF">PFISCL1PPCAC_28109</name>
</gene>
<evidence type="ECO:0000256" key="1">
    <source>
        <dbReference type="SAM" id="Coils"/>
    </source>
</evidence>
<feature type="non-terminal residue" evidence="3">
    <location>
        <position position="1"/>
    </location>
</feature>
<name>A0AAV5X0I0_9BILA</name>
<accession>A0AAV5X0I0</accession>
<comment type="caution">
    <text evidence="3">The sequence shown here is derived from an EMBL/GenBank/DDBJ whole genome shotgun (WGS) entry which is preliminary data.</text>
</comment>
<feature type="region of interest" description="Disordered" evidence="2">
    <location>
        <begin position="218"/>
        <end position="239"/>
    </location>
</feature>
<proteinExistence type="predicted"/>
<dbReference type="Proteomes" id="UP001432322">
    <property type="component" value="Unassembled WGS sequence"/>
</dbReference>
<feature type="region of interest" description="Disordered" evidence="2">
    <location>
        <begin position="136"/>
        <end position="158"/>
    </location>
</feature>
<dbReference type="EMBL" id="BTSY01000007">
    <property type="protein sequence ID" value="GMT36812.1"/>
    <property type="molecule type" value="Genomic_DNA"/>
</dbReference>
<evidence type="ECO:0000313" key="4">
    <source>
        <dbReference type="Proteomes" id="UP001432322"/>
    </source>
</evidence>
<feature type="compositionally biased region" description="Basic and acidic residues" evidence="2">
    <location>
        <begin position="220"/>
        <end position="230"/>
    </location>
</feature>
<sequence length="253" mass="28786">NASIERLRKEAISFAFSDSIGSVISLALDLLHLIANDEKDAQSVNNAVKSLEMERQIAMNRDNEKDSQLRTIMYEFFDVLGDVMYQVGQKKEVKENHLSKPIREQMPTSVIYVPKSYPDVVEHKWIQGLQKKGVHMTSTPKTSTSSLNNGASTRYRASSDMGKSDSAFVSDLYSSHQYSRNYTSKTMGMSVDVFKENLASKQYYKHYDIDCEQTGTIGHHNNESRLHDNSNLDMDAPTKAKKKPLFKLKKLFK</sequence>
<keyword evidence="1" id="KW-0175">Coiled coil</keyword>
<reference evidence="3" key="1">
    <citation type="submission" date="2023-10" db="EMBL/GenBank/DDBJ databases">
        <title>Genome assembly of Pristionchus species.</title>
        <authorList>
            <person name="Yoshida K."/>
            <person name="Sommer R.J."/>
        </authorList>
    </citation>
    <scope>NUCLEOTIDE SEQUENCE</scope>
    <source>
        <strain evidence="3">RS5133</strain>
    </source>
</reference>
<dbReference type="AlphaFoldDB" id="A0AAV5X0I0"/>